<dbReference type="Pfam" id="PF06808">
    <property type="entry name" value="DctM"/>
    <property type="match status" value="1"/>
</dbReference>
<feature type="transmembrane region" description="Helical" evidence="7">
    <location>
        <begin position="405"/>
        <end position="425"/>
    </location>
</feature>
<evidence type="ECO:0000256" key="5">
    <source>
        <dbReference type="ARBA" id="ARBA00022989"/>
    </source>
</evidence>
<dbReference type="PANTHER" id="PTHR33362:SF7">
    <property type="entry name" value="SLL1103 PROTEIN"/>
    <property type="match status" value="1"/>
</dbReference>
<dbReference type="GO" id="GO:0022857">
    <property type="term" value="F:transmembrane transporter activity"/>
    <property type="evidence" value="ECO:0007669"/>
    <property type="project" value="UniProtKB-UniRule"/>
</dbReference>
<evidence type="ECO:0000259" key="8">
    <source>
        <dbReference type="Pfam" id="PF06808"/>
    </source>
</evidence>
<comment type="caution">
    <text evidence="9">The sequence shown here is derived from an EMBL/GenBank/DDBJ whole genome shotgun (WGS) entry which is preliminary data.</text>
</comment>
<comment type="subcellular location">
    <subcellularLocation>
        <location evidence="1 7">Cell inner membrane</location>
        <topology evidence="1 7">Multi-pass membrane protein</topology>
    </subcellularLocation>
</comment>
<dbReference type="InterPro" id="IPR004681">
    <property type="entry name" value="TRAP_DctM"/>
</dbReference>
<dbReference type="PANTHER" id="PTHR33362">
    <property type="entry name" value="SIALIC ACID TRAP TRANSPORTER PERMEASE PROTEIN SIAT-RELATED"/>
    <property type="match status" value="1"/>
</dbReference>
<dbReference type="AlphaFoldDB" id="A0A7W9ZII9"/>
<keyword evidence="6 7" id="KW-0472">Membrane</keyword>
<evidence type="ECO:0000256" key="2">
    <source>
        <dbReference type="ARBA" id="ARBA00022475"/>
    </source>
</evidence>
<keyword evidence="5 7" id="KW-1133">Transmembrane helix</keyword>
<evidence type="ECO:0000256" key="3">
    <source>
        <dbReference type="ARBA" id="ARBA00022519"/>
    </source>
</evidence>
<feature type="transmembrane region" description="Helical" evidence="7">
    <location>
        <begin position="281"/>
        <end position="303"/>
    </location>
</feature>
<feature type="transmembrane region" description="Helical" evidence="7">
    <location>
        <begin position="139"/>
        <end position="166"/>
    </location>
</feature>
<reference evidence="9 10" key="1">
    <citation type="submission" date="2020-08" db="EMBL/GenBank/DDBJ databases">
        <title>Genomic Encyclopedia of Type Strains, Phase IV (KMG-IV): sequencing the most valuable type-strain genomes for metagenomic binning, comparative biology and taxonomic classification.</title>
        <authorList>
            <person name="Goeker M."/>
        </authorList>
    </citation>
    <scope>NUCLEOTIDE SEQUENCE [LARGE SCALE GENOMIC DNA]</scope>
    <source>
        <strain evidence="9 10">DSM 11590</strain>
    </source>
</reference>
<comment type="similarity">
    <text evidence="7">Belongs to the TRAP transporter large permease family.</text>
</comment>
<dbReference type="EMBL" id="JACIIX010000010">
    <property type="protein sequence ID" value="MBB6211287.1"/>
    <property type="molecule type" value="Genomic_DNA"/>
</dbReference>
<dbReference type="PIRSF" id="PIRSF006066">
    <property type="entry name" value="HI0050"/>
    <property type="match status" value="1"/>
</dbReference>
<keyword evidence="3 7" id="KW-0997">Cell inner membrane</keyword>
<organism evidence="9 10">
    <name type="scientific">Novispirillum itersonii</name>
    <name type="common">Aquaspirillum itersonii</name>
    <dbReference type="NCBI Taxonomy" id="189"/>
    <lineage>
        <taxon>Bacteria</taxon>
        <taxon>Pseudomonadati</taxon>
        <taxon>Pseudomonadota</taxon>
        <taxon>Alphaproteobacteria</taxon>
        <taxon>Rhodospirillales</taxon>
        <taxon>Novispirillaceae</taxon>
        <taxon>Novispirillum</taxon>
    </lineage>
</organism>
<feature type="domain" description="TRAP C4-dicarboxylate transport system permease DctM subunit" evidence="8">
    <location>
        <begin position="12"/>
        <end position="427"/>
    </location>
</feature>
<evidence type="ECO:0000256" key="1">
    <source>
        <dbReference type="ARBA" id="ARBA00004429"/>
    </source>
</evidence>
<evidence type="ECO:0000256" key="7">
    <source>
        <dbReference type="RuleBase" id="RU369079"/>
    </source>
</evidence>
<feature type="transmembrane region" description="Helical" evidence="7">
    <location>
        <begin position="98"/>
        <end position="127"/>
    </location>
</feature>
<feature type="transmembrane region" description="Helical" evidence="7">
    <location>
        <begin position="57"/>
        <end position="78"/>
    </location>
</feature>
<keyword evidence="4 7" id="KW-0812">Transmembrane</keyword>
<keyword evidence="10" id="KW-1185">Reference proteome</keyword>
<feature type="transmembrane region" description="Helical" evidence="7">
    <location>
        <begin position="323"/>
        <end position="353"/>
    </location>
</feature>
<feature type="transmembrane region" description="Helical" evidence="7">
    <location>
        <begin position="365"/>
        <end position="385"/>
    </location>
</feature>
<dbReference type="InterPro" id="IPR010656">
    <property type="entry name" value="DctM"/>
</dbReference>
<keyword evidence="2" id="KW-1003">Cell membrane</keyword>
<dbReference type="RefSeq" id="WP_184264104.1">
    <property type="nucleotide sequence ID" value="NZ_JACIIX010000010.1"/>
</dbReference>
<feature type="transmembrane region" description="Helical" evidence="7">
    <location>
        <begin position="172"/>
        <end position="195"/>
    </location>
</feature>
<comment type="function">
    <text evidence="7">Part of the tripartite ATP-independent periplasmic (TRAP) transport system.</text>
</comment>
<evidence type="ECO:0000313" key="10">
    <source>
        <dbReference type="Proteomes" id="UP000544872"/>
    </source>
</evidence>
<evidence type="ECO:0000313" key="9">
    <source>
        <dbReference type="EMBL" id="MBB6211287.1"/>
    </source>
</evidence>
<dbReference type="Proteomes" id="UP000544872">
    <property type="component" value="Unassembled WGS sequence"/>
</dbReference>
<gene>
    <name evidence="9" type="ORF">FHS48_002724</name>
</gene>
<accession>A0A7W9ZII9</accession>
<evidence type="ECO:0000256" key="4">
    <source>
        <dbReference type="ARBA" id="ARBA00022692"/>
    </source>
</evidence>
<protein>
    <recommendedName>
        <fullName evidence="7">TRAP transporter large permease protein</fullName>
    </recommendedName>
</protein>
<evidence type="ECO:0000256" key="6">
    <source>
        <dbReference type="ARBA" id="ARBA00023136"/>
    </source>
</evidence>
<dbReference type="NCBIfam" id="TIGR00786">
    <property type="entry name" value="dctM"/>
    <property type="match status" value="1"/>
</dbReference>
<feature type="transmembrane region" description="Helical" evidence="7">
    <location>
        <begin position="12"/>
        <end position="45"/>
    </location>
</feature>
<sequence length="439" mass="45572">MNPVVAIGMFPALFALVFLGIPVSLSLLIVAAGAGALVFGSSVLLQLYGPILSTSSNFVLASIPLFVFMGAVLERSGIAARLFQALQLWMGRLPGGLAIATIAMCSVFAAASGVVGAVEVVVGMMALPAMGKYAYDRGLMAGTICAGGSLGTVIPPSVVVVVYASIAQMSIGQLFAASIIPGLLMVLFFLGYILIRALLRPSDAPRVPVEDITLPLPEKLMITLKALVPPVLLIVAVLGSLLGGIASPTEAAAVGAFGALALAVFFRELSVQALKESLAVTVRITAMIMMIVVGGTMFTSIFAVSGGGMLVGSLAKGLGLGPYGLIALFLFIVFIAGFVLDWISIVLICVPIFAPAVKAAGIDPLWFAMMVLVVIQTSYLTPPMAPSIFYLKSIAPADLTYGHMYRGVIPFVLMQLLVLVVLLVLPEAATWLPSLMVGL</sequence>
<feature type="transmembrane region" description="Helical" evidence="7">
    <location>
        <begin position="226"/>
        <end position="245"/>
    </location>
</feature>
<feature type="transmembrane region" description="Helical" evidence="7">
    <location>
        <begin position="251"/>
        <end position="269"/>
    </location>
</feature>
<keyword evidence="7" id="KW-0813">Transport</keyword>
<proteinExistence type="inferred from homology"/>
<comment type="subunit">
    <text evidence="7">The complex comprises the extracytoplasmic solute receptor protein and the two transmembrane proteins.</text>
</comment>
<name>A0A7W9ZII9_NOVIT</name>
<dbReference type="GO" id="GO:0005886">
    <property type="term" value="C:plasma membrane"/>
    <property type="evidence" value="ECO:0007669"/>
    <property type="project" value="UniProtKB-SubCell"/>
</dbReference>